<dbReference type="AlphaFoldDB" id="A0A2L0EHR2"/>
<dbReference type="Proteomes" id="UP000238348">
    <property type="component" value="Chromosome"/>
</dbReference>
<gene>
    <name evidence="1" type="ORF">SOCE26_002200</name>
</gene>
<evidence type="ECO:0000313" key="2">
    <source>
        <dbReference type="Proteomes" id="UP000238348"/>
    </source>
</evidence>
<protein>
    <submittedName>
        <fullName evidence="1">Uncharacterized protein</fullName>
    </submittedName>
</protein>
<dbReference type="EMBL" id="CP012673">
    <property type="protein sequence ID" value="AUX38840.1"/>
    <property type="molecule type" value="Genomic_DNA"/>
</dbReference>
<name>A0A2L0EHR2_SORCE</name>
<organism evidence="1 2">
    <name type="scientific">Sorangium cellulosum</name>
    <name type="common">Polyangium cellulosum</name>
    <dbReference type="NCBI Taxonomy" id="56"/>
    <lineage>
        <taxon>Bacteria</taxon>
        <taxon>Pseudomonadati</taxon>
        <taxon>Myxococcota</taxon>
        <taxon>Polyangia</taxon>
        <taxon>Polyangiales</taxon>
        <taxon>Polyangiaceae</taxon>
        <taxon>Sorangium</taxon>
    </lineage>
</organism>
<reference evidence="1 2" key="1">
    <citation type="submission" date="2015-09" db="EMBL/GenBank/DDBJ databases">
        <title>Sorangium comparison.</title>
        <authorList>
            <person name="Zaburannyi N."/>
            <person name="Bunk B."/>
            <person name="Overmann J."/>
            <person name="Mueller R."/>
        </authorList>
    </citation>
    <scope>NUCLEOTIDE SEQUENCE [LARGE SCALE GENOMIC DNA]</scope>
    <source>
        <strain evidence="1 2">So ce26</strain>
    </source>
</reference>
<sequence length="56" mass="6039">MPACTSSRRGARLVVSARDAGVLIAAPQSPGEWNAAKIDAFLDYLLATHDIDRDRV</sequence>
<proteinExistence type="predicted"/>
<evidence type="ECO:0000313" key="1">
    <source>
        <dbReference type="EMBL" id="AUX38840.1"/>
    </source>
</evidence>
<accession>A0A2L0EHR2</accession>